<reference evidence="2 3" key="1">
    <citation type="submission" date="2019-04" db="EMBL/GenBank/DDBJ databases">
        <authorList>
            <person name="Seth-Smith MB H."/>
            <person name="Seth-Smith H."/>
        </authorList>
    </citation>
    <scope>NUCLEOTIDE SEQUENCE [LARGE SCALE GENOMIC DNA]</scope>
    <source>
        <strain evidence="2">USB-603019</strain>
    </source>
</reference>
<gene>
    <name evidence="2" type="ORF">LC603019_01047</name>
</gene>
<accession>A0A5E3ZYW8</accession>
<feature type="transmembrane region" description="Helical" evidence="1">
    <location>
        <begin position="86"/>
        <end position="108"/>
    </location>
</feature>
<keyword evidence="1" id="KW-1133">Transmembrane helix</keyword>
<evidence type="ECO:0000256" key="1">
    <source>
        <dbReference type="SAM" id="Phobius"/>
    </source>
</evidence>
<feature type="transmembrane region" description="Helical" evidence="1">
    <location>
        <begin position="410"/>
        <end position="428"/>
    </location>
</feature>
<keyword evidence="1" id="KW-0472">Membrane</keyword>
<evidence type="ECO:0000313" key="2">
    <source>
        <dbReference type="EMBL" id="VHO00944.1"/>
    </source>
</evidence>
<feature type="transmembrane region" description="Helical" evidence="1">
    <location>
        <begin position="601"/>
        <end position="627"/>
    </location>
</feature>
<keyword evidence="3" id="KW-1185">Reference proteome</keyword>
<feature type="transmembrane region" description="Helical" evidence="1">
    <location>
        <begin position="172"/>
        <end position="198"/>
    </location>
</feature>
<dbReference type="EMBL" id="LR584267">
    <property type="protein sequence ID" value="VHO00944.1"/>
    <property type="molecule type" value="Genomic_DNA"/>
</dbReference>
<protein>
    <recommendedName>
        <fullName evidence="4">Transmembrane protein</fullName>
    </recommendedName>
</protein>
<evidence type="ECO:0000313" key="3">
    <source>
        <dbReference type="Proteomes" id="UP000324288"/>
    </source>
</evidence>
<feature type="transmembrane region" description="Helical" evidence="1">
    <location>
        <begin position="115"/>
        <end position="133"/>
    </location>
</feature>
<feature type="transmembrane region" description="Helical" evidence="1">
    <location>
        <begin position="334"/>
        <end position="354"/>
    </location>
</feature>
<feature type="transmembrane region" description="Helical" evidence="1">
    <location>
        <begin position="378"/>
        <end position="398"/>
    </location>
</feature>
<evidence type="ECO:0008006" key="4">
    <source>
        <dbReference type="Google" id="ProtNLM"/>
    </source>
</evidence>
<name>A0A5E3ZYW8_9ACTN</name>
<proteinExistence type="predicted"/>
<organism evidence="2 3">
    <name type="scientific">Lawsonella clevelandensis</name>
    <dbReference type="NCBI Taxonomy" id="1528099"/>
    <lineage>
        <taxon>Bacteria</taxon>
        <taxon>Bacillati</taxon>
        <taxon>Actinomycetota</taxon>
        <taxon>Actinomycetes</taxon>
        <taxon>Mycobacteriales</taxon>
        <taxon>Lawsonellaceae</taxon>
        <taxon>Lawsonella</taxon>
    </lineage>
</organism>
<dbReference type="Proteomes" id="UP000324288">
    <property type="component" value="Chromosome"/>
</dbReference>
<dbReference type="AlphaFoldDB" id="A0A5E3ZYW8"/>
<feature type="transmembrane region" description="Helical" evidence="1">
    <location>
        <begin position="225"/>
        <end position="245"/>
    </location>
</feature>
<feature type="transmembrane region" description="Helical" evidence="1">
    <location>
        <begin position="12"/>
        <end position="32"/>
    </location>
</feature>
<feature type="transmembrane region" description="Helical" evidence="1">
    <location>
        <begin position="304"/>
        <end position="322"/>
    </location>
</feature>
<feature type="transmembrane region" description="Helical" evidence="1">
    <location>
        <begin position="139"/>
        <end position="160"/>
    </location>
</feature>
<keyword evidence="1" id="KW-0812">Transmembrane</keyword>
<sequence length="641" mass="69825">MSRRALRSVNAALGWVTLWCVVLTSVLLWPLFKRGYLLTRDAVSTPRSYITPSALGIGDTSARAVPQDAFLAIVSQFMDGGLAVKILLFLALILAGLGAAGLGWYFLFPGTRGQALAQGLVAATFAIWNPFVVERLLQGHWSLLVGYGALPWIGLTGAMVMSPGRYTRLTAWAALAASMAVAGFTPTGAVMGIIFAVISVGLPKRPIDVAELRLAIDHTSSPLKYWQRVLVVLGIGLLVTLPWLYPSFLQVSHNGPASLSDSAGISAFAARGEGPLGFLGTFFSLISLGGIWNADVVPASRSSFFVFFALALQLVLLGVGVWRFRRSKTRRLVYLWAGAALVATVVITFFSYPFGTHVAMWLVEHIPGAGLFRDTQKWMALMMPIYAVLMSACARAVYEFSYRHKVFGARVDARGAIAVLCVLIIVMLPDAPLATSKHLQPVIYSSSWNEIIKAVEGSNGDMAVLPAGQLRVFDRTGNRPVLDPSSRLMPVEVLNADDLPVHMVRAVDGQEERDTVVVAGENVRAHQVEWALLQGAPAGVLASLGVRWVLIENVVAPKVPDTLEFRNTLRGLEPVLTAPDLTLYRVPGIVSRDYSPTRWEWAFAFTFHIVWLLLMVVGYTAMTWLIVKDRKRAAEASQENP</sequence>
<dbReference type="RefSeq" id="WP_172621853.1">
    <property type="nucleotide sequence ID" value="NZ_LR584267.1"/>
</dbReference>